<feature type="binding site" evidence="2">
    <location>
        <position position="27"/>
    </location>
    <ligand>
        <name>substrate</name>
    </ligand>
</feature>
<dbReference type="GO" id="GO:0008834">
    <property type="term" value="F:ditrans,polycis-undecaprenyl-diphosphate synthase [(2E,6E)-farnesyl-diphosphate specific] activity"/>
    <property type="evidence" value="ECO:0007669"/>
    <property type="project" value="TreeGrafter"/>
</dbReference>
<feature type="binding site" evidence="2">
    <location>
        <position position="22"/>
    </location>
    <ligand>
        <name>Mg(2+)</name>
        <dbReference type="ChEBI" id="CHEBI:18420"/>
    </ligand>
</feature>
<dbReference type="GO" id="GO:0005829">
    <property type="term" value="C:cytosol"/>
    <property type="evidence" value="ECO:0007669"/>
    <property type="project" value="TreeGrafter"/>
</dbReference>
<feature type="binding site" evidence="2">
    <location>
        <begin position="196"/>
        <end position="198"/>
    </location>
    <ligand>
        <name>substrate</name>
    </ligand>
</feature>
<comment type="function">
    <text evidence="2">Catalyzes the condensation of isopentenyl diphosphate (IPP) with allylic pyrophosphates generating different type of terpenoids.</text>
</comment>
<comment type="similarity">
    <text evidence="2">Belongs to the UPP synthase family.</text>
</comment>
<dbReference type="EMBL" id="BMHV01000001">
    <property type="protein sequence ID" value="GGF52218.1"/>
    <property type="molecule type" value="Genomic_DNA"/>
</dbReference>
<organism evidence="3 4">
    <name type="scientific">Terasakiella brassicae</name>
    <dbReference type="NCBI Taxonomy" id="1634917"/>
    <lineage>
        <taxon>Bacteria</taxon>
        <taxon>Pseudomonadati</taxon>
        <taxon>Pseudomonadota</taxon>
        <taxon>Alphaproteobacteria</taxon>
        <taxon>Rhodospirillales</taxon>
        <taxon>Terasakiellaceae</taxon>
        <taxon>Terasakiella</taxon>
    </lineage>
</organism>
<gene>
    <name evidence="3" type="ORF">GCM10011332_01880</name>
</gene>
<reference evidence="3" key="1">
    <citation type="journal article" date="2014" name="Int. J. Syst. Evol. Microbiol.">
        <title>Complete genome sequence of Corynebacterium casei LMG S-19264T (=DSM 44701T), isolated from a smear-ripened cheese.</title>
        <authorList>
            <consortium name="US DOE Joint Genome Institute (JGI-PGF)"/>
            <person name="Walter F."/>
            <person name="Albersmeier A."/>
            <person name="Kalinowski J."/>
            <person name="Ruckert C."/>
        </authorList>
    </citation>
    <scope>NUCLEOTIDE SEQUENCE</scope>
    <source>
        <strain evidence="3">CGMCC 1.15254</strain>
    </source>
</reference>
<dbReference type="AlphaFoldDB" id="A0A917BPT9"/>
<dbReference type="GO" id="GO:0000287">
    <property type="term" value="F:magnesium ion binding"/>
    <property type="evidence" value="ECO:0007669"/>
    <property type="project" value="UniProtKB-UniRule"/>
</dbReference>
<protein>
    <recommendedName>
        <fullName evidence="2">Isoprenyl transferase</fullName>
        <ecNumber evidence="2">2.5.1.-</ecNumber>
    </recommendedName>
</protein>
<feature type="binding site" evidence="2">
    <location>
        <position position="35"/>
    </location>
    <ligand>
        <name>substrate</name>
    </ligand>
</feature>
<dbReference type="PANTHER" id="PTHR10291:SF0">
    <property type="entry name" value="DEHYDRODOLICHYL DIPHOSPHATE SYNTHASE 2"/>
    <property type="match status" value="1"/>
</dbReference>
<feature type="binding site" evidence="2">
    <location>
        <begin position="67"/>
        <end position="69"/>
    </location>
    <ligand>
        <name>substrate</name>
    </ligand>
</feature>
<feature type="active site" description="Proton acceptor" evidence="2">
    <location>
        <position position="70"/>
    </location>
</feature>
<dbReference type="NCBIfam" id="TIGR00055">
    <property type="entry name" value="uppS"/>
    <property type="match status" value="1"/>
</dbReference>
<feature type="binding site" evidence="2">
    <location>
        <position position="73"/>
    </location>
    <ligand>
        <name>substrate</name>
    </ligand>
</feature>
<feature type="binding site" evidence="2">
    <location>
        <position position="209"/>
    </location>
    <ligand>
        <name>Mg(2+)</name>
        <dbReference type="ChEBI" id="CHEBI:18420"/>
    </ligand>
</feature>
<dbReference type="InterPro" id="IPR018520">
    <property type="entry name" value="UPP_synth-like_CS"/>
</dbReference>
<comment type="subunit">
    <text evidence="2">Homodimer.</text>
</comment>
<dbReference type="RefSeq" id="WP_188660141.1">
    <property type="nucleotide sequence ID" value="NZ_BMHV01000001.1"/>
</dbReference>
<keyword evidence="2" id="KW-0479">Metal-binding</keyword>
<evidence type="ECO:0000313" key="3">
    <source>
        <dbReference type="EMBL" id="GGF52218.1"/>
    </source>
</evidence>
<feature type="binding site" evidence="2">
    <location>
        <position position="190"/>
    </location>
    <ligand>
        <name>substrate</name>
    </ligand>
</feature>
<dbReference type="Pfam" id="PF01255">
    <property type="entry name" value="Prenyltransf"/>
    <property type="match status" value="1"/>
</dbReference>
<feature type="binding site" evidence="2">
    <location>
        <begin position="23"/>
        <end position="26"/>
    </location>
    <ligand>
        <name>substrate</name>
    </ligand>
</feature>
<dbReference type="PROSITE" id="PS01066">
    <property type="entry name" value="UPP_SYNTHASE"/>
    <property type="match status" value="1"/>
</dbReference>
<dbReference type="NCBIfam" id="NF011405">
    <property type="entry name" value="PRK14830.1"/>
    <property type="match status" value="1"/>
</dbReference>
<dbReference type="EC" id="2.5.1.-" evidence="2"/>
<comment type="caution">
    <text evidence="3">The sequence shown here is derived from an EMBL/GenBank/DDBJ whole genome shotgun (WGS) entry which is preliminary data.</text>
</comment>
<evidence type="ECO:0000256" key="2">
    <source>
        <dbReference type="HAMAP-Rule" id="MF_01139"/>
    </source>
</evidence>
<dbReference type="Gene3D" id="3.40.1180.10">
    <property type="entry name" value="Decaprenyl diphosphate synthase-like"/>
    <property type="match status" value="1"/>
</dbReference>
<dbReference type="GO" id="GO:0016094">
    <property type="term" value="P:polyprenol biosynthetic process"/>
    <property type="evidence" value="ECO:0007669"/>
    <property type="project" value="TreeGrafter"/>
</dbReference>
<reference evidence="3" key="2">
    <citation type="submission" date="2020-09" db="EMBL/GenBank/DDBJ databases">
        <authorList>
            <person name="Sun Q."/>
            <person name="Zhou Y."/>
        </authorList>
    </citation>
    <scope>NUCLEOTIDE SEQUENCE</scope>
    <source>
        <strain evidence="3">CGMCC 1.15254</strain>
    </source>
</reference>
<name>A0A917BPT9_9PROT</name>
<dbReference type="InterPro" id="IPR001441">
    <property type="entry name" value="UPP_synth-like"/>
</dbReference>
<evidence type="ECO:0000313" key="4">
    <source>
        <dbReference type="Proteomes" id="UP000632498"/>
    </source>
</evidence>
<dbReference type="InterPro" id="IPR036424">
    <property type="entry name" value="UPP_synth-like_sf"/>
</dbReference>
<comment type="cofactor">
    <cofactor evidence="2">
        <name>Mg(2+)</name>
        <dbReference type="ChEBI" id="CHEBI:18420"/>
    </cofactor>
    <text evidence="2">Binds 2 magnesium ions per subunit.</text>
</comment>
<dbReference type="CDD" id="cd00475">
    <property type="entry name" value="Cis_IPPS"/>
    <property type="match status" value="1"/>
</dbReference>
<evidence type="ECO:0000256" key="1">
    <source>
        <dbReference type="ARBA" id="ARBA00022679"/>
    </source>
</evidence>
<feature type="binding site" evidence="2">
    <location>
        <position position="71"/>
    </location>
    <ligand>
        <name>substrate</name>
    </ligand>
</feature>
<dbReference type="FunFam" id="3.40.1180.10:FF:000001">
    <property type="entry name" value="(2E,6E)-farnesyl-diphosphate-specific ditrans,polycis-undecaprenyl-diphosphate synthase"/>
    <property type="match status" value="1"/>
</dbReference>
<feature type="active site" evidence="2">
    <location>
        <position position="22"/>
    </location>
</feature>
<dbReference type="PANTHER" id="PTHR10291">
    <property type="entry name" value="DEHYDRODOLICHYL DIPHOSPHATE SYNTHASE FAMILY MEMBER"/>
    <property type="match status" value="1"/>
</dbReference>
<keyword evidence="2" id="KW-0460">Magnesium</keyword>
<feature type="binding site" evidence="2">
    <location>
        <position position="39"/>
    </location>
    <ligand>
        <name>substrate</name>
    </ligand>
</feature>
<proteinExistence type="inferred from homology"/>
<accession>A0A917BPT9</accession>
<keyword evidence="1 2" id="KW-0808">Transferase</keyword>
<dbReference type="HAMAP" id="MF_01139">
    <property type="entry name" value="ISPT"/>
    <property type="match status" value="1"/>
</dbReference>
<keyword evidence="4" id="KW-1185">Reference proteome</keyword>
<dbReference type="Proteomes" id="UP000632498">
    <property type="component" value="Unassembled WGS sequence"/>
</dbReference>
<sequence>MNQVSSHLQTDITPVHVAIIMDGNGRWAKKRMLPRTAGHKKGADAVRRVIEASVELGVTHLTLFGFSSENWQRPKEEVDALMGLLRYYLKSEIKRLHKEGVRIRFIGDRDTLSDDIVRSIEEAETLTQNNKQLVLTIALSYGARAELVHATKQIAQKIKDGTLDIDQINEDQLTNELYAPDLPEPDLLIRTSGEQRVSNFLLWQLAYTEFFFTDVLWPDFNKTHLKEALGELSKRDRRYGMISG</sequence>
<dbReference type="SUPFAM" id="SSF64005">
    <property type="entry name" value="Undecaprenyl diphosphate synthase"/>
    <property type="match status" value="1"/>
</dbReference>